<dbReference type="Proteomes" id="UP000006633">
    <property type="component" value="Chromosome"/>
</dbReference>
<evidence type="ECO:0000313" key="3">
    <source>
        <dbReference type="Proteomes" id="UP000006633"/>
    </source>
</evidence>
<gene>
    <name evidence="2" type="ordered locus">Snov_2202</name>
</gene>
<keyword evidence="3" id="KW-1185">Reference proteome</keyword>
<dbReference type="RefSeq" id="WP_013167002.1">
    <property type="nucleotide sequence ID" value="NC_014217.1"/>
</dbReference>
<dbReference type="STRING" id="639283.Snov_2202"/>
<evidence type="ECO:0000313" key="2">
    <source>
        <dbReference type="EMBL" id="ADH89498.1"/>
    </source>
</evidence>
<dbReference type="OrthoDB" id="9952575at2"/>
<organism evidence="2 3">
    <name type="scientific">Ancylobacter novellus (strain ATCC 8093 / DSM 506 / JCM 20403 / CCM 1077 / IAM 12100 / NBRC 12443 / NCIMB 10456)</name>
    <name type="common">Starkeya novella</name>
    <dbReference type="NCBI Taxonomy" id="639283"/>
    <lineage>
        <taxon>Bacteria</taxon>
        <taxon>Pseudomonadati</taxon>
        <taxon>Pseudomonadota</taxon>
        <taxon>Alphaproteobacteria</taxon>
        <taxon>Hyphomicrobiales</taxon>
        <taxon>Xanthobacteraceae</taxon>
        <taxon>Ancylobacter</taxon>
    </lineage>
</organism>
<reference evidence="2 3" key="1">
    <citation type="journal article" date="2012" name="Stand. Genomic Sci.">
        <title>Complete genome sequence of the facultatively chemolithoautotrophic and methylotrophic alpha Proteobacterium Starkeya novella type strain (ATCC 8093(T)).</title>
        <authorList>
            <person name="Kappler U."/>
            <person name="Davenport K."/>
            <person name="Beatson S."/>
            <person name="Lucas S."/>
            <person name="Lapidus A."/>
            <person name="Copeland A."/>
            <person name="Berry K.W."/>
            <person name="Glavina Del Rio T."/>
            <person name="Hammon N."/>
            <person name="Dalin E."/>
            <person name="Tice H."/>
            <person name="Pitluck S."/>
            <person name="Richardson P."/>
            <person name="Bruce D."/>
            <person name="Goodwin L.A."/>
            <person name="Han C."/>
            <person name="Tapia R."/>
            <person name="Detter J.C."/>
            <person name="Chang Y.J."/>
            <person name="Jeffries C.D."/>
            <person name="Land M."/>
            <person name="Hauser L."/>
            <person name="Kyrpides N.C."/>
            <person name="Goker M."/>
            <person name="Ivanova N."/>
            <person name="Klenk H.P."/>
            <person name="Woyke T."/>
        </authorList>
    </citation>
    <scope>NUCLEOTIDE SEQUENCE [LARGE SCALE GENOMIC DNA]</scope>
    <source>
        <strain evidence="3">ATCC 8093 / DSM 506 / JCM 20403 / CCM 1077 / IAM 12100 / NBRC 12443 / NCIMB 10456</strain>
    </source>
</reference>
<dbReference type="EMBL" id="CP002026">
    <property type="protein sequence ID" value="ADH89498.1"/>
    <property type="molecule type" value="Genomic_DNA"/>
</dbReference>
<protein>
    <submittedName>
        <fullName evidence="2">Uncharacterized protein</fullName>
    </submittedName>
</protein>
<name>D7A1E0_ANCN5</name>
<accession>D7A1E0</accession>
<evidence type="ECO:0000256" key="1">
    <source>
        <dbReference type="SAM" id="MobiDB-lite"/>
    </source>
</evidence>
<proteinExistence type="predicted"/>
<dbReference type="KEGG" id="sno:Snov_2202"/>
<dbReference type="AlphaFoldDB" id="D7A1E0"/>
<feature type="region of interest" description="Disordered" evidence="1">
    <location>
        <begin position="1"/>
        <end position="41"/>
    </location>
</feature>
<sequence length="120" mass="13973">MTEPSDDSERASAAPASGPADEPARPDAPEPAPVTSEAEAALERERWLRTQFEREHRVTMSVMRILLGSLHEESRRMRFWRWLIDDVRSENRREEALYGRDERIEAVFGRRLGTWHGEKK</sequence>
<dbReference type="HOGENOM" id="CLU_2048299_0_0_5"/>